<reference evidence="1 2" key="1">
    <citation type="journal article" date="2016" name="Int. J. Syst. Evol. Microbiol.">
        <title>Pontibacter aydingkolensis sp. nov., isolated from soil of a salt lake.</title>
        <authorList>
            <person name="Osman G."/>
            <person name="Zhang T."/>
            <person name="Lou K."/>
            <person name="Gao Y."/>
            <person name="Chang W."/>
            <person name="Lin Q."/>
            <person name="Yang H.M."/>
            <person name="Huo X.D."/>
            <person name="Wang N."/>
        </authorList>
    </citation>
    <scope>NUCLEOTIDE SEQUENCE [LARGE SCALE GENOMIC DNA]</scope>
    <source>
        <strain evidence="1 2">KACC 19255</strain>
    </source>
</reference>
<dbReference type="Proteomes" id="UP000813018">
    <property type="component" value="Unassembled WGS sequence"/>
</dbReference>
<sequence length="125" mass="14827">MKDEKQCPQCGNKLSGRLDKRFCSNQCRAQAHNANRRQNEGEQLMLSINSILRRNRTLLKQASPQGKTTTYKQLLEMSGFDFRHFTHLYRTSKGNTYHFCYDYGYLLLPEDKVLIVNWQPYMENR</sequence>
<organism evidence="1 2">
    <name type="scientific">Pontibacter aydingkolensis</name>
    <dbReference type="NCBI Taxonomy" id="1911536"/>
    <lineage>
        <taxon>Bacteria</taxon>
        <taxon>Pseudomonadati</taxon>
        <taxon>Bacteroidota</taxon>
        <taxon>Cytophagia</taxon>
        <taxon>Cytophagales</taxon>
        <taxon>Hymenobacteraceae</taxon>
        <taxon>Pontibacter</taxon>
    </lineage>
</organism>
<name>A0ABS7CZT8_9BACT</name>
<protein>
    <submittedName>
        <fullName evidence="1">DUF2116 family Zn-ribbon domain-containing protein</fullName>
    </submittedName>
</protein>
<comment type="caution">
    <text evidence="1">The sequence shown here is derived from an EMBL/GenBank/DDBJ whole genome shotgun (WGS) entry which is preliminary data.</text>
</comment>
<dbReference type="RefSeq" id="WP_219879240.1">
    <property type="nucleotide sequence ID" value="NZ_JAHYXK010000043.1"/>
</dbReference>
<dbReference type="EMBL" id="JAHYXK010000043">
    <property type="protein sequence ID" value="MBW7469368.1"/>
    <property type="molecule type" value="Genomic_DNA"/>
</dbReference>
<evidence type="ECO:0000313" key="2">
    <source>
        <dbReference type="Proteomes" id="UP000813018"/>
    </source>
</evidence>
<evidence type="ECO:0000313" key="1">
    <source>
        <dbReference type="EMBL" id="MBW7469368.1"/>
    </source>
</evidence>
<keyword evidence="2" id="KW-1185">Reference proteome</keyword>
<accession>A0ABS7CZT8</accession>
<proteinExistence type="predicted"/>
<gene>
    <name evidence="1" type="ORF">K0O23_20050</name>
</gene>